<gene>
    <name evidence="5" type="ORF">IAC59_03550</name>
</gene>
<name>A0A9D1LQT3_9FIRM</name>
<dbReference type="InterPro" id="IPR001940">
    <property type="entry name" value="Peptidase_S1C"/>
</dbReference>
<dbReference type="PRINTS" id="PR00834">
    <property type="entry name" value="PROTEASES2C"/>
</dbReference>
<accession>A0A9D1LQT3</accession>
<feature type="domain" description="PDZ" evidence="4">
    <location>
        <begin position="276"/>
        <end position="366"/>
    </location>
</feature>
<dbReference type="GO" id="GO:0004252">
    <property type="term" value="F:serine-type endopeptidase activity"/>
    <property type="evidence" value="ECO:0007669"/>
    <property type="project" value="InterPro"/>
</dbReference>
<evidence type="ECO:0000256" key="1">
    <source>
        <dbReference type="ARBA" id="ARBA00010541"/>
    </source>
</evidence>
<comment type="caution">
    <text evidence="5">The sequence shown here is derived from an EMBL/GenBank/DDBJ whole genome shotgun (WGS) entry which is preliminary data.</text>
</comment>
<evidence type="ECO:0000256" key="3">
    <source>
        <dbReference type="ARBA" id="ARBA00022801"/>
    </source>
</evidence>
<protein>
    <submittedName>
        <fullName evidence="5">Trypsin-like peptidase domain-containing protein</fullName>
    </submittedName>
</protein>
<dbReference type="SUPFAM" id="SSF50494">
    <property type="entry name" value="Trypsin-like serine proteases"/>
    <property type="match status" value="1"/>
</dbReference>
<dbReference type="InterPro" id="IPR043504">
    <property type="entry name" value="Peptidase_S1_PA_chymotrypsin"/>
</dbReference>
<dbReference type="Pfam" id="PF13180">
    <property type="entry name" value="PDZ_2"/>
    <property type="match status" value="1"/>
</dbReference>
<organism evidence="5 6">
    <name type="scientific">Candidatus Fimadaptatus faecigallinarum</name>
    <dbReference type="NCBI Taxonomy" id="2840814"/>
    <lineage>
        <taxon>Bacteria</taxon>
        <taxon>Bacillati</taxon>
        <taxon>Bacillota</taxon>
        <taxon>Clostridia</taxon>
        <taxon>Eubacteriales</taxon>
        <taxon>Candidatus Fimadaptatus</taxon>
    </lineage>
</organism>
<sequence>MKHMNNENQKSSRLNRIISLVAVAAVFTMVGSGIGAYSTRTSALAEADNTQQVETTTEVDTSDYTDSPAVAVYEKCADSVVGVITYSQAWDNMSRELVQEEIGEGSGVVISDEGYILTNNHVVEDGSYYEVLLPSGEKVEATLVGTDSGTDIAVLKVEDQTLKAIEIGSSSDLKVGETVIAIGNPGGSEFANTVTQGIVSALERDLDNAFTRTVKTIQHDAAINPGNSGGALLNIKGQLVGINTLKYTGSSYSSTTYEGLGFAIPIDTIMPLAEQIIEYGEVRRPALGITCGTFSGPDEPIDSYPPASVVITEVTPDGPADKAGIKALDFITEVNGVRITSLNDLTALLDTCNEGDTVSVTVLRYDNTNTLLALLNSLGYNIYSNNSGSNYYGGYGSSSRLTYEEITMDVTLEILSSATTESTDTAD</sequence>
<dbReference type="InterPro" id="IPR051201">
    <property type="entry name" value="Chloro_Bact_Ser_Proteases"/>
</dbReference>
<evidence type="ECO:0000259" key="4">
    <source>
        <dbReference type="PROSITE" id="PS50106"/>
    </source>
</evidence>
<evidence type="ECO:0000313" key="5">
    <source>
        <dbReference type="EMBL" id="HIU46318.1"/>
    </source>
</evidence>
<dbReference type="SMART" id="SM00228">
    <property type="entry name" value="PDZ"/>
    <property type="match status" value="1"/>
</dbReference>
<dbReference type="SUPFAM" id="SSF50156">
    <property type="entry name" value="PDZ domain-like"/>
    <property type="match status" value="1"/>
</dbReference>
<keyword evidence="2" id="KW-0645">Protease</keyword>
<dbReference type="PANTHER" id="PTHR43343">
    <property type="entry name" value="PEPTIDASE S12"/>
    <property type="match status" value="1"/>
</dbReference>
<keyword evidence="3" id="KW-0378">Hydrolase</keyword>
<dbReference type="Proteomes" id="UP000824123">
    <property type="component" value="Unassembled WGS sequence"/>
</dbReference>
<dbReference type="PANTHER" id="PTHR43343:SF3">
    <property type="entry name" value="PROTEASE DO-LIKE 8, CHLOROPLASTIC"/>
    <property type="match status" value="1"/>
</dbReference>
<dbReference type="Pfam" id="PF13365">
    <property type="entry name" value="Trypsin_2"/>
    <property type="match status" value="1"/>
</dbReference>
<dbReference type="EMBL" id="DVNK01000025">
    <property type="protein sequence ID" value="HIU46318.1"/>
    <property type="molecule type" value="Genomic_DNA"/>
</dbReference>
<evidence type="ECO:0000256" key="2">
    <source>
        <dbReference type="ARBA" id="ARBA00022670"/>
    </source>
</evidence>
<reference evidence="5" key="2">
    <citation type="journal article" date="2021" name="PeerJ">
        <title>Extensive microbial diversity within the chicken gut microbiome revealed by metagenomics and culture.</title>
        <authorList>
            <person name="Gilroy R."/>
            <person name="Ravi A."/>
            <person name="Getino M."/>
            <person name="Pursley I."/>
            <person name="Horton D.L."/>
            <person name="Alikhan N.F."/>
            <person name="Baker D."/>
            <person name="Gharbi K."/>
            <person name="Hall N."/>
            <person name="Watson M."/>
            <person name="Adriaenssens E.M."/>
            <person name="Foster-Nyarko E."/>
            <person name="Jarju S."/>
            <person name="Secka A."/>
            <person name="Antonio M."/>
            <person name="Oren A."/>
            <person name="Chaudhuri R.R."/>
            <person name="La Ragione R."/>
            <person name="Hildebrand F."/>
            <person name="Pallen M.J."/>
        </authorList>
    </citation>
    <scope>NUCLEOTIDE SEQUENCE</scope>
    <source>
        <strain evidence="5">ChiSxjej2B14-8506</strain>
    </source>
</reference>
<evidence type="ECO:0000313" key="6">
    <source>
        <dbReference type="Proteomes" id="UP000824123"/>
    </source>
</evidence>
<comment type="similarity">
    <text evidence="1">Belongs to the peptidase S1C family.</text>
</comment>
<dbReference type="Gene3D" id="2.30.42.10">
    <property type="match status" value="1"/>
</dbReference>
<dbReference type="InterPro" id="IPR036034">
    <property type="entry name" value="PDZ_sf"/>
</dbReference>
<dbReference type="Gene3D" id="2.40.10.10">
    <property type="entry name" value="Trypsin-like serine proteases"/>
    <property type="match status" value="2"/>
</dbReference>
<dbReference type="PROSITE" id="PS50106">
    <property type="entry name" value="PDZ"/>
    <property type="match status" value="1"/>
</dbReference>
<proteinExistence type="inferred from homology"/>
<dbReference type="AlphaFoldDB" id="A0A9D1LQT3"/>
<dbReference type="InterPro" id="IPR009003">
    <property type="entry name" value="Peptidase_S1_PA"/>
</dbReference>
<dbReference type="InterPro" id="IPR001478">
    <property type="entry name" value="PDZ"/>
</dbReference>
<dbReference type="GO" id="GO:0006508">
    <property type="term" value="P:proteolysis"/>
    <property type="evidence" value="ECO:0007669"/>
    <property type="project" value="UniProtKB-KW"/>
</dbReference>
<reference evidence="5" key="1">
    <citation type="submission" date="2020-10" db="EMBL/GenBank/DDBJ databases">
        <authorList>
            <person name="Gilroy R."/>
        </authorList>
    </citation>
    <scope>NUCLEOTIDE SEQUENCE</scope>
    <source>
        <strain evidence="5">ChiSxjej2B14-8506</strain>
    </source>
</reference>